<organism evidence="1 2">
    <name type="scientific">Cylicocyclus nassatus</name>
    <name type="common">Nematode worm</name>
    <dbReference type="NCBI Taxonomy" id="53992"/>
    <lineage>
        <taxon>Eukaryota</taxon>
        <taxon>Metazoa</taxon>
        <taxon>Ecdysozoa</taxon>
        <taxon>Nematoda</taxon>
        <taxon>Chromadorea</taxon>
        <taxon>Rhabditida</taxon>
        <taxon>Rhabditina</taxon>
        <taxon>Rhabditomorpha</taxon>
        <taxon>Strongyloidea</taxon>
        <taxon>Strongylidae</taxon>
        <taxon>Cylicocyclus</taxon>
    </lineage>
</organism>
<name>A0AA36GX94_CYLNA</name>
<feature type="non-terminal residue" evidence="1">
    <location>
        <position position="1"/>
    </location>
</feature>
<dbReference type="AlphaFoldDB" id="A0AA36GX94"/>
<protein>
    <submittedName>
        <fullName evidence="1">Uncharacterized protein</fullName>
    </submittedName>
</protein>
<evidence type="ECO:0000313" key="2">
    <source>
        <dbReference type="Proteomes" id="UP001176961"/>
    </source>
</evidence>
<accession>A0AA36GX94</accession>
<evidence type="ECO:0000313" key="1">
    <source>
        <dbReference type="EMBL" id="CAJ0599994.1"/>
    </source>
</evidence>
<comment type="caution">
    <text evidence="1">The sequence shown here is derived from an EMBL/GenBank/DDBJ whole genome shotgun (WGS) entry which is preliminary data.</text>
</comment>
<proteinExistence type="predicted"/>
<gene>
    <name evidence="1" type="ORF">CYNAS_LOCUS11977</name>
</gene>
<reference evidence="1" key="1">
    <citation type="submission" date="2023-07" db="EMBL/GenBank/DDBJ databases">
        <authorList>
            <consortium name="CYATHOMIX"/>
        </authorList>
    </citation>
    <scope>NUCLEOTIDE SEQUENCE</scope>
    <source>
        <strain evidence="1">N/A</strain>
    </source>
</reference>
<dbReference type="EMBL" id="CATQJL010000223">
    <property type="protein sequence ID" value="CAJ0599994.1"/>
    <property type="molecule type" value="Genomic_DNA"/>
</dbReference>
<keyword evidence="2" id="KW-1185">Reference proteome</keyword>
<dbReference type="Proteomes" id="UP001176961">
    <property type="component" value="Unassembled WGS sequence"/>
</dbReference>
<sequence>MGQQLYVMYMGRTICSGDVNFIKSSFGTEYVLTVTTNEQNVQETVKRLEEGITGMIRGARIRSKEGEQIRIELPKDQEKNFPEMFAKLDEEQQMQYVKDYRLTYGIIEETFMKMGETTEVNRSIEMEPLGSEPTTAFR</sequence>